<feature type="transmembrane region" description="Helical" evidence="1">
    <location>
        <begin position="145"/>
        <end position="164"/>
    </location>
</feature>
<dbReference type="EMBL" id="JBHTKA010000001">
    <property type="protein sequence ID" value="MFD0998677.1"/>
    <property type="molecule type" value="Genomic_DNA"/>
</dbReference>
<keyword evidence="1" id="KW-0812">Transmembrane</keyword>
<dbReference type="Proteomes" id="UP001597112">
    <property type="component" value="Unassembled WGS sequence"/>
</dbReference>
<keyword evidence="3" id="KW-1185">Reference proteome</keyword>
<protein>
    <submittedName>
        <fullName evidence="2">Uncharacterized protein</fullName>
    </submittedName>
</protein>
<accession>A0ABW3JXV0</accession>
<reference evidence="3" key="1">
    <citation type="journal article" date="2019" name="Int. J. Syst. Evol. Microbiol.">
        <title>The Global Catalogue of Microorganisms (GCM) 10K type strain sequencing project: providing services to taxonomists for standard genome sequencing and annotation.</title>
        <authorList>
            <consortium name="The Broad Institute Genomics Platform"/>
            <consortium name="The Broad Institute Genome Sequencing Center for Infectious Disease"/>
            <person name="Wu L."/>
            <person name="Ma J."/>
        </authorList>
    </citation>
    <scope>NUCLEOTIDE SEQUENCE [LARGE SCALE GENOMIC DNA]</scope>
    <source>
        <strain evidence="3">CCUG 58938</strain>
    </source>
</reference>
<evidence type="ECO:0000256" key="1">
    <source>
        <dbReference type="SAM" id="Phobius"/>
    </source>
</evidence>
<keyword evidence="1" id="KW-1133">Transmembrane helix</keyword>
<dbReference type="RefSeq" id="WP_377575761.1">
    <property type="nucleotide sequence ID" value="NZ_JBHTKA010000001.1"/>
</dbReference>
<gene>
    <name evidence="2" type="ORF">ACFQ21_05135</name>
</gene>
<evidence type="ECO:0000313" key="2">
    <source>
        <dbReference type="EMBL" id="MFD0998677.1"/>
    </source>
</evidence>
<proteinExistence type="predicted"/>
<comment type="caution">
    <text evidence="2">The sequence shown here is derived from an EMBL/GenBank/DDBJ whole genome shotgun (WGS) entry which is preliminary data.</text>
</comment>
<name>A0ABW3JXV0_9BACT</name>
<keyword evidence="1" id="KW-0472">Membrane</keyword>
<evidence type="ECO:0000313" key="3">
    <source>
        <dbReference type="Proteomes" id="UP001597112"/>
    </source>
</evidence>
<sequence>MAHWLDYPIQQLREILEAPFSVSEGFRPVRDAARNIVYRYAEDSFKERFRSQTTFKSIYDIRTDEEKYRLILKAIRNAIHYFEVWQVREQQRQSIGQPSSETNSEPVVQTINAQNVFQNMNSTVVEQSGVAEKAEPSVKSNMLKLVAWMLGSLLILILGAYLFFGL</sequence>
<organism evidence="2 3">
    <name type="scientific">Ohtaekwangia kribbensis</name>
    <dbReference type="NCBI Taxonomy" id="688913"/>
    <lineage>
        <taxon>Bacteria</taxon>
        <taxon>Pseudomonadati</taxon>
        <taxon>Bacteroidota</taxon>
        <taxon>Cytophagia</taxon>
        <taxon>Cytophagales</taxon>
        <taxon>Fulvivirgaceae</taxon>
        <taxon>Ohtaekwangia</taxon>
    </lineage>
</organism>